<reference evidence="3 4" key="1">
    <citation type="submission" date="2019-03" db="EMBL/GenBank/DDBJ databases">
        <title>Arthrobacter sp. nov., an bacterium isolated from biocrust in Mu Us Desert.</title>
        <authorList>
            <person name="Lixiong L."/>
        </authorList>
    </citation>
    <scope>NUCLEOTIDE SEQUENCE [LARGE SCALE GENOMIC DNA]</scope>
    <source>
        <strain evidence="3 4">SLN-3</strain>
    </source>
</reference>
<name>A0A4R5TTI9_9MICC</name>
<sequence length="118" mass="12641">MTTVTDREQLRQNTTGTALFVGADHSAGVSFFWVDTPPGGGPETHWHPYTETWVVLRGEAIIESDGEELRAGAGAIVTVHPGARHRFRSSGTGNLEMICIHASPEIIQEFVTAGPGAD</sequence>
<dbReference type="InterPro" id="IPR051610">
    <property type="entry name" value="GPI/OXD"/>
</dbReference>
<dbReference type="AlphaFoldDB" id="A0A4R5TTI9"/>
<dbReference type="Proteomes" id="UP000295411">
    <property type="component" value="Unassembled WGS sequence"/>
</dbReference>
<evidence type="ECO:0000256" key="1">
    <source>
        <dbReference type="ARBA" id="ARBA00022723"/>
    </source>
</evidence>
<dbReference type="Gene3D" id="2.60.120.10">
    <property type="entry name" value="Jelly Rolls"/>
    <property type="match status" value="1"/>
</dbReference>
<organism evidence="3 4">
    <name type="scientific">Arthrobacter crusticola</name>
    <dbReference type="NCBI Taxonomy" id="2547960"/>
    <lineage>
        <taxon>Bacteria</taxon>
        <taxon>Bacillati</taxon>
        <taxon>Actinomycetota</taxon>
        <taxon>Actinomycetes</taxon>
        <taxon>Micrococcales</taxon>
        <taxon>Micrococcaceae</taxon>
        <taxon>Arthrobacter</taxon>
    </lineage>
</organism>
<evidence type="ECO:0000259" key="2">
    <source>
        <dbReference type="Pfam" id="PF07883"/>
    </source>
</evidence>
<protein>
    <submittedName>
        <fullName evidence="3">Cupin domain-containing protein</fullName>
    </submittedName>
</protein>
<keyword evidence="4" id="KW-1185">Reference proteome</keyword>
<accession>A0A4R5TTI9</accession>
<dbReference type="InterPro" id="IPR013096">
    <property type="entry name" value="Cupin_2"/>
</dbReference>
<gene>
    <name evidence="3" type="ORF">E2F48_14805</name>
</gene>
<keyword evidence="1" id="KW-0479">Metal-binding</keyword>
<dbReference type="EMBL" id="SMTK01000005">
    <property type="protein sequence ID" value="TDK24050.1"/>
    <property type="molecule type" value="Genomic_DNA"/>
</dbReference>
<comment type="caution">
    <text evidence="3">The sequence shown here is derived from an EMBL/GenBank/DDBJ whole genome shotgun (WGS) entry which is preliminary data.</text>
</comment>
<feature type="domain" description="Cupin type-2" evidence="2">
    <location>
        <begin position="33"/>
        <end position="100"/>
    </location>
</feature>
<dbReference type="RefSeq" id="WP_133404734.1">
    <property type="nucleotide sequence ID" value="NZ_SMTK01000005.1"/>
</dbReference>
<dbReference type="SUPFAM" id="SSF51182">
    <property type="entry name" value="RmlC-like cupins"/>
    <property type="match status" value="1"/>
</dbReference>
<dbReference type="InterPro" id="IPR011051">
    <property type="entry name" value="RmlC_Cupin_sf"/>
</dbReference>
<dbReference type="OrthoDB" id="122936at2"/>
<proteinExistence type="predicted"/>
<dbReference type="PANTHER" id="PTHR35848:SF6">
    <property type="entry name" value="CUPIN TYPE-2 DOMAIN-CONTAINING PROTEIN"/>
    <property type="match status" value="1"/>
</dbReference>
<dbReference type="PANTHER" id="PTHR35848">
    <property type="entry name" value="OXALATE-BINDING PROTEIN"/>
    <property type="match status" value="1"/>
</dbReference>
<dbReference type="Pfam" id="PF07883">
    <property type="entry name" value="Cupin_2"/>
    <property type="match status" value="1"/>
</dbReference>
<dbReference type="GO" id="GO:0046872">
    <property type="term" value="F:metal ion binding"/>
    <property type="evidence" value="ECO:0007669"/>
    <property type="project" value="UniProtKB-KW"/>
</dbReference>
<evidence type="ECO:0000313" key="3">
    <source>
        <dbReference type="EMBL" id="TDK24050.1"/>
    </source>
</evidence>
<evidence type="ECO:0000313" key="4">
    <source>
        <dbReference type="Proteomes" id="UP000295411"/>
    </source>
</evidence>
<dbReference type="InterPro" id="IPR014710">
    <property type="entry name" value="RmlC-like_jellyroll"/>
</dbReference>